<dbReference type="EMBL" id="JASPKY010001015">
    <property type="protein sequence ID" value="KAK9679534.1"/>
    <property type="molecule type" value="Genomic_DNA"/>
</dbReference>
<proteinExistence type="predicted"/>
<dbReference type="InterPro" id="IPR038559">
    <property type="entry name" value="XkdN-like_sf"/>
</dbReference>
<sequence length="129" mass="14752">MSRLDEFLALPDVSEERIDIYVNERLGTFKIKPMSNKDWSGYRKQCMGKIKKGGTDFDSERFNTLIIAEQTVEPNFRDAAFLEKAGCNTAREFIERKFLAGEIADIAEKITKESGFDSDINEDIEEAKN</sequence>
<dbReference type="Pfam" id="PF08890">
    <property type="entry name" value="Phage_TAC_5"/>
    <property type="match status" value="1"/>
</dbReference>
<accession>A0AAW1HTC6</accession>
<keyword evidence="2" id="KW-1185">Reference proteome</keyword>
<name>A0AAW1HTC6_POPJA</name>
<evidence type="ECO:0000313" key="2">
    <source>
        <dbReference type="Proteomes" id="UP001458880"/>
    </source>
</evidence>
<evidence type="ECO:0000313" key="1">
    <source>
        <dbReference type="EMBL" id="KAK9679534.1"/>
    </source>
</evidence>
<dbReference type="AlphaFoldDB" id="A0AAW1HTC6"/>
<dbReference type="InterPro" id="IPR014986">
    <property type="entry name" value="XkdN-like"/>
</dbReference>
<reference evidence="1 2" key="1">
    <citation type="journal article" date="2024" name="BMC Genomics">
        <title>De novo assembly and annotation of Popillia japonica's genome with initial clues to its potential as an invasive pest.</title>
        <authorList>
            <person name="Cucini C."/>
            <person name="Boschi S."/>
            <person name="Funari R."/>
            <person name="Cardaioli E."/>
            <person name="Iannotti N."/>
            <person name="Marturano G."/>
            <person name="Paoli F."/>
            <person name="Bruttini M."/>
            <person name="Carapelli A."/>
            <person name="Frati F."/>
            <person name="Nardi F."/>
        </authorList>
    </citation>
    <scope>NUCLEOTIDE SEQUENCE [LARGE SCALE GENOMIC DNA]</scope>
    <source>
        <strain evidence="1">DMR45628</strain>
    </source>
</reference>
<protein>
    <submittedName>
        <fullName evidence="1">Phage XkdN-like tail assembly chaperone protein, TAC</fullName>
    </submittedName>
</protein>
<dbReference type="Proteomes" id="UP001458880">
    <property type="component" value="Unassembled WGS sequence"/>
</dbReference>
<comment type="caution">
    <text evidence="1">The sequence shown here is derived from an EMBL/GenBank/DDBJ whole genome shotgun (WGS) entry which is preliminary data.</text>
</comment>
<dbReference type="Gene3D" id="3.30.2220.30">
    <property type="match status" value="1"/>
</dbReference>
<gene>
    <name evidence="1" type="ORF">QE152_g39990</name>
</gene>
<organism evidence="1 2">
    <name type="scientific">Popillia japonica</name>
    <name type="common">Japanese beetle</name>
    <dbReference type="NCBI Taxonomy" id="7064"/>
    <lineage>
        <taxon>Eukaryota</taxon>
        <taxon>Metazoa</taxon>
        <taxon>Ecdysozoa</taxon>
        <taxon>Arthropoda</taxon>
        <taxon>Hexapoda</taxon>
        <taxon>Insecta</taxon>
        <taxon>Pterygota</taxon>
        <taxon>Neoptera</taxon>
        <taxon>Endopterygota</taxon>
        <taxon>Coleoptera</taxon>
        <taxon>Polyphaga</taxon>
        <taxon>Scarabaeiformia</taxon>
        <taxon>Scarabaeidae</taxon>
        <taxon>Rutelinae</taxon>
        <taxon>Popillia</taxon>
    </lineage>
</organism>